<keyword evidence="5" id="KW-0564">Palmitate</keyword>
<evidence type="ECO:0000256" key="5">
    <source>
        <dbReference type="ARBA" id="ARBA00023139"/>
    </source>
</evidence>
<keyword evidence="4" id="KW-0472">Membrane</keyword>
<comment type="caution">
    <text evidence="7">The sequence shown here is derived from an EMBL/GenBank/DDBJ whole genome shotgun (WGS) entry which is preliminary data.</text>
</comment>
<evidence type="ECO:0000256" key="2">
    <source>
        <dbReference type="ARBA" id="ARBA00022475"/>
    </source>
</evidence>
<dbReference type="AlphaFoldDB" id="A0A4Q2IUZ4"/>
<evidence type="ECO:0000256" key="1">
    <source>
        <dbReference type="ARBA" id="ARBA00010296"/>
    </source>
</evidence>
<dbReference type="EMBL" id="SDPT01000002">
    <property type="protein sequence ID" value="RXZ32241.1"/>
    <property type="molecule type" value="Genomic_DNA"/>
</dbReference>
<protein>
    <submittedName>
        <fullName evidence="7">Entericidin A/B family lipoprotein</fullName>
    </submittedName>
</protein>
<evidence type="ECO:0000256" key="6">
    <source>
        <dbReference type="ARBA" id="ARBA00023288"/>
    </source>
</evidence>
<gene>
    <name evidence="7" type="ORF">EO081_10470</name>
</gene>
<dbReference type="Proteomes" id="UP000292347">
    <property type="component" value="Unassembled WGS sequence"/>
</dbReference>
<comment type="similarity">
    <text evidence="1">Belongs to the EcnA/EcnB lipoprotein family.</text>
</comment>
<dbReference type="InterPro" id="IPR012556">
    <property type="entry name" value="Entericidin"/>
</dbReference>
<organism evidence="7 8">
    <name type="scientific">Sphingomonas desiccabilis</name>
    <dbReference type="NCBI Taxonomy" id="429134"/>
    <lineage>
        <taxon>Bacteria</taxon>
        <taxon>Pseudomonadati</taxon>
        <taxon>Pseudomonadota</taxon>
        <taxon>Alphaproteobacteria</taxon>
        <taxon>Sphingomonadales</taxon>
        <taxon>Sphingomonadaceae</taxon>
        <taxon>Sphingomonas</taxon>
    </lineage>
</organism>
<sequence length="44" mass="4267">MRKVLGLMAVAGALMVSACNTIEGAGRDVSSAGDAVSGAASENK</sequence>
<accession>A0A4Q2IUZ4</accession>
<dbReference type="Pfam" id="PF08085">
    <property type="entry name" value="Entericidin"/>
    <property type="match status" value="1"/>
</dbReference>
<evidence type="ECO:0000313" key="7">
    <source>
        <dbReference type="EMBL" id="RXZ32241.1"/>
    </source>
</evidence>
<keyword evidence="8" id="KW-1185">Reference proteome</keyword>
<evidence type="ECO:0000313" key="8">
    <source>
        <dbReference type="Proteomes" id="UP000292347"/>
    </source>
</evidence>
<evidence type="ECO:0000256" key="4">
    <source>
        <dbReference type="ARBA" id="ARBA00023136"/>
    </source>
</evidence>
<dbReference type="PROSITE" id="PS51257">
    <property type="entry name" value="PROKAR_LIPOPROTEIN"/>
    <property type="match status" value="1"/>
</dbReference>
<keyword evidence="6 7" id="KW-0449">Lipoprotein</keyword>
<evidence type="ECO:0000256" key="3">
    <source>
        <dbReference type="ARBA" id="ARBA00022729"/>
    </source>
</evidence>
<reference evidence="7 8" key="1">
    <citation type="submission" date="2019-01" db="EMBL/GenBank/DDBJ databases">
        <title>Sphingomonas mucosissima sp. nov. and Sphingomonas desiccabilis sp. nov., from biological soil crusts in the Colorado Plateau, USA.</title>
        <authorList>
            <person name="Zhu D."/>
        </authorList>
    </citation>
    <scope>NUCLEOTIDE SEQUENCE [LARGE SCALE GENOMIC DNA]</scope>
    <source>
        <strain evidence="7 8">CP1D</strain>
    </source>
</reference>
<dbReference type="GO" id="GO:0016020">
    <property type="term" value="C:membrane"/>
    <property type="evidence" value="ECO:0007669"/>
    <property type="project" value="InterPro"/>
</dbReference>
<keyword evidence="2" id="KW-1003">Cell membrane</keyword>
<keyword evidence="3" id="KW-0732">Signal</keyword>
<dbReference type="GO" id="GO:0009636">
    <property type="term" value="P:response to toxic substance"/>
    <property type="evidence" value="ECO:0007669"/>
    <property type="project" value="InterPro"/>
</dbReference>
<dbReference type="RefSeq" id="WP_129341882.1">
    <property type="nucleotide sequence ID" value="NZ_JACIDD010000002.1"/>
</dbReference>
<proteinExistence type="inferred from homology"/>
<name>A0A4Q2IUZ4_9SPHN</name>